<feature type="chain" id="PRO_5038849864" description="Dockerin domain-containing protein" evidence="1">
    <location>
        <begin position="23"/>
        <end position="929"/>
    </location>
</feature>
<dbReference type="InterPro" id="IPR011004">
    <property type="entry name" value="Trimer_LpxA-like_sf"/>
</dbReference>
<keyword evidence="4" id="KW-1185">Reference proteome</keyword>
<reference evidence="3 4" key="1">
    <citation type="journal article" date="2014" name="PLoS ONE">
        <title>Rumen cellulosomics: divergent fiber-degrading strategies revealed by comparative genome-wide analysis of six ruminococcal strains.</title>
        <authorList>
            <person name="Dassa B."/>
            <person name="Borovok I."/>
            <person name="Ruimy-Israeli V."/>
            <person name="Lamed R."/>
            <person name="Flint H.J."/>
            <person name="Duncan S.H."/>
            <person name="Henrissat B."/>
            <person name="Coutinho P."/>
            <person name="Morrison M."/>
            <person name="Mosoni P."/>
            <person name="Yeoman C.J."/>
            <person name="White B.A."/>
            <person name="Bayer E.A."/>
        </authorList>
    </citation>
    <scope>NUCLEOTIDE SEQUENCE [LARGE SCALE GENOMIC DNA]</scope>
    <source>
        <strain evidence="3 4">007c</strain>
    </source>
</reference>
<dbReference type="OrthoDB" id="6428915at2"/>
<dbReference type="Pfam" id="PF19527">
    <property type="entry name" value="DUF6055"/>
    <property type="match status" value="1"/>
</dbReference>
<dbReference type="eggNOG" id="COG4124">
    <property type="taxonomic scope" value="Bacteria"/>
</dbReference>
<dbReference type="eggNOG" id="COG1208">
    <property type="taxonomic scope" value="Bacteria"/>
</dbReference>
<dbReference type="InterPro" id="IPR036439">
    <property type="entry name" value="Dockerin_dom_sf"/>
</dbReference>
<organism evidence="3 4">
    <name type="scientific">Ruminococcus flavefaciens 007c</name>
    <dbReference type="NCBI Taxonomy" id="1341157"/>
    <lineage>
        <taxon>Bacteria</taxon>
        <taxon>Bacillati</taxon>
        <taxon>Bacillota</taxon>
        <taxon>Clostridia</taxon>
        <taxon>Eubacteriales</taxon>
        <taxon>Oscillospiraceae</taxon>
        <taxon>Ruminococcus</taxon>
    </lineage>
</organism>
<dbReference type="InterPro" id="IPR016134">
    <property type="entry name" value="Dockerin_dom"/>
</dbReference>
<evidence type="ECO:0000256" key="1">
    <source>
        <dbReference type="SAM" id="SignalP"/>
    </source>
</evidence>
<keyword evidence="1" id="KW-0732">Signal</keyword>
<name>W7UU43_RUMFL</name>
<protein>
    <recommendedName>
        <fullName evidence="2">Dockerin domain-containing protein</fullName>
    </recommendedName>
</protein>
<evidence type="ECO:0000313" key="4">
    <source>
        <dbReference type="Proteomes" id="UP000019365"/>
    </source>
</evidence>
<evidence type="ECO:0000259" key="2">
    <source>
        <dbReference type="PROSITE" id="PS51766"/>
    </source>
</evidence>
<dbReference type="GO" id="GO:0000272">
    <property type="term" value="P:polysaccharide catabolic process"/>
    <property type="evidence" value="ECO:0007669"/>
    <property type="project" value="InterPro"/>
</dbReference>
<dbReference type="PATRIC" id="fig|1341157.4.peg.3126"/>
<comment type="caution">
    <text evidence="3">The sequence shown here is derived from an EMBL/GenBank/DDBJ whole genome shotgun (WGS) entry which is preliminary data.</text>
</comment>
<dbReference type="InterPro" id="IPR013320">
    <property type="entry name" value="ConA-like_dom_sf"/>
</dbReference>
<dbReference type="RefSeq" id="WP_051456722.1">
    <property type="nucleotide sequence ID" value="NZ_ATAX01000036.1"/>
</dbReference>
<sequence>MVFKRMLAAVAAAAVMTGSALSFHPPKTFAADNYLIRDYYDISGNQHYIDKYNSATSEHFQIIWGNDDQTGLVTRKFIRLNLNQLEKYRTLYTTDLGMADSSESVFAPDGNKYKTNVYLTNTGLPDFESGWAYMNAEPSTGFAYIYIDPTAMVQLDGTDSGSLAHEYGHVLTYHQKSWVDQPIIEPWWESAANWFKEQYFRTLETPTTHFFLPYLRNMNLSIPHGRNYYDTWIFLQYLTENPDNIDGFGQKFMMRLQSEAELNEYPFDTIQRLTGCDLKEVIGDFAKRMATLDFENKELYNQQLEVSLKDPFVWQLIYTQPSVSPDKENSYIVPAEKAPMQTGLNVIPLNIEGDVVTVDLHGISDAEGADWRACIVAEGEDGVTKYSPLFGEGEGTLELDGTETALYLTVAATPDRIIPNNAYLKEENNSDYAYNGEFKRRYPYEFEIKGASPMYRSITEGVAGHAHVNGGGFVADTAEVDDTVYVGKNAKVLGTSVVKGNAVITDYAVVKNANISGSAKISDYACVYGFWWASPTVSDNAKIGERAVVTAGASISGNARIMGNAYILDNYSVTDNATVKGTAYCYGDGVASGQAILDGEFYNECSVSEGTATGWMESEEFINDLPYTDGLYAGYEFERESRVFAYDTYGATNGIMRNSPLWEETRENAEGVVTFNGKDQYIVCDRSVADYKEMEICTAVFWNGGANEQSIFEFGKDLRMRLTPANKDGVTSFSIGGNSLIASKPLDKGKWSVIRIIIKNSYAKMLINGKLAAESSISYQPEDTVDHLMHCYIARDQAGHYFNGSMDYFRIYYKEGEEPEYYYDKNTGDNTENIAEAKPVSIISEPTLYGDANCDGKVDMADFNLLINAISKPSIYGVDGSSPDRITALGVMNADVHERGNGLSANDALTIRSYIQGTVKELPVSTQKT</sequence>
<dbReference type="PROSITE" id="PS00018">
    <property type="entry name" value="EF_HAND_1"/>
    <property type="match status" value="1"/>
</dbReference>
<dbReference type="InterPro" id="IPR045690">
    <property type="entry name" value="DUF6055"/>
</dbReference>
<dbReference type="SUPFAM" id="SSF51161">
    <property type="entry name" value="Trimeric LpxA-like enzymes"/>
    <property type="match status" value="1"/>
</dbReference>
<dbReference type="SUPFAM" id="SSF63446">
    <property type="entry name" value="Type I dockerin domain"/>
    <property type="match status" value="1"/>
</dbReference>
<dbReference type="SUPFAM" id="SSF49899">
    <property type="entry name" value="Concanavalin A-like lectins/glucanases"/>
    <property type="match status" value="1"/>
</dbReference>
<dbReference type="Gene3D" id="2.60.120.200">
    <property type="match status" value="1"/>
</dbReference>
<dbReference type="AlphaFoldDB" id="W7UU43"/>
<accession>W7UU43</accession>
<dbReference type="Proteomes" id="UP000019365">
    <property type="component" value="Unassembled WGS sequence"/>
</dbReference>
<dbReference type="Gene3D" id="1.10.1330.10">
    <property type="entry name" value="Dockerin domain"/>
    <property type="match status" value="1"/>
</dbReference>
<proteinExistence type="predicted"/>
<dbReference type="InterPro" id="IPR018247">
    <property type="entry name" value="EF_Hand_1_Ca_BS"/>
</dbReference>
<dbReference type="Gene3D" id="2.160.10.10">
    <property type="entry name" value="Hexapeptide repeat proteins"/>
    <property type="match status" value="1"/>
</dbReference>
<dbReference type="EMBL" id="ATAX01000036">
    <property type="protein sequence ID" value="EWM52350.1"/>
    <property type="molecule type" value="Genomic_DNA"/>
</dbReference>
<gene>
    <name evidence="3" type="ORF">RF007C_13445</name>
</gene>
<evidence type="ECO:0000313" key="3">
    <source>
        <dbReference type="EMBL" id="EWM52350.1"/>
    </source>
</evidence>
<dbReference type="PROSITE" id="PS51766">
    <property type="entry name" value="DOCKERIN"/>
    <property type="match status" value="1"/>
</dbReference>
<feature type="signal peptide" evidence="1">
    <location>
        <begin position="1"/>
        <end position="22"/>
    </location>
</feature>
<dbReference type="Pfam" id="PF13385">
    <property type="entry name" value="Laminin_G_3"/>
    <property type="match status" value="1"/>
</dbReference>
<feature type="domain" description="Dockerin" evidence="2">
    <location>
        <begin position="845"/>
        <end position="924"/>
    </location>
</feature>